<dbReference type="AlphaFoldDB" id="A0A1H9ULX8"/>
<organism evidence="2 3">
    <name type="scientific">Salipaludibacillus aurantiacus</name>
    <dbReference type="NCBI Taxonomy" id="1601833"/>
    <lineage>
        <taxon>Bacteria</taxon>
        <taxon>Bacillati</taxon>
        <taxon>Bacillota</taxon>
        <taxon>Bacilli</taxon>
        <taxon>Bacillales</taxon>
        <taxon>Bacillaceae</taxon>
    </lineage>
</organism>
<evidence type="ECO:0000313" key="3">
    <source>
        <dbReference type="Proteomes" id="UP000198571"/>
    </source>
</evidence>
<proteinExistence type="predicted"/>
<feature type="domain" description="Calcineurin-like phosphoesterase" evidence="1">
    <location>
        <begin position="50"/>
        <end position="257"/>
    </location>
</feature>
<dbReference type="Gene3D" id="3.60.21.10">
    <property type="match status" value="1"/>
</dbReference>
<dbReference type="STRING" id="1601833.SAMN05518684_10819"/>
<keyword evidence="3" id="KW-1185">Reference proteome</keyword>
<dbReference type="SUPFAM" id="SSF56300">
    <property type="entry name" value="Metallo-dependent phosphatases"/>
    <property type="match status" value="1"/>
</dbReference>
<dbReference type="PANTHER" id="PTHR31302">
    <property type="entry name" value="TRANSMEMBRANE PROTEIN WITH METALLOPHOSPHOESTERASE DOMAIN-RELATED"/>
    <property type="match status" value="1"/>
</dbReference>
<evidence type="ECO:0000313" key="2">
    <source>
        <dbReference type="EMBL" id="SES10137.1"/>
    </source>
</evidence>
<name>A0A1H9ULX8_9BACI</name>
<dbReference type="PANTHER" id="PTHR31302:SF0">
    <property type="entry name" value="TRANSMEMBRANE PROTEIN WITH METALLOPHOSPHOESTERASE DOMAIN"/>
    <property type="match status" value="1"/>
</dbReference>
<gene>
    <name evidence="2" type="ORF">SAMN05518684_10819</name>
</gene>
<dbReference type="Pfam" id="PF00149">
    <property type="entry name" value="Metallophos"/>
    <property type="match status" value="1"/>
</dbReference>
<reference evidence="3" key="1">
    <citation type="submission" date="2016-10" db="EMBL/GenBank/DDBJ databases">
        <authorList>
            <person name="Varghese N."/>
            <person name="Submissions S."/>
        </authorList>
    </citation>
    <scope>NUCLEOTIDE SEQUENCE [LARGE SCALE GENOMIC DNA]</scope>
    <source>
        <strain evidence="3">S9</strain>
    </source>
</reference>
<dbReference type="RefSeq" id="WP_177174310.1">
    <property type="nucleotide sequence ID" value="NZ_FOGT01000008.1"/>
</dbReference>
<protein>
    <recommendedName>
        <fullName evidence="1">Calcineurin-like phosphoesterase domain-containing protein</fullName>
    </recommendedName>
</protein>
<dbReference type="InterPro" id="IPR004843">
    <property type="entry name" value="Calcineurin-like_PHP"/>
</dbReference>
<evidence type="ECO:0000259" key="1">
    <source>
        <dbReference type="Pfam" id="PF00149"/>
    </source>
</evidence>
<sequence length="331" mass="37941">MRKKRGSVLVIIMLLFITAVVSFTIWDNNRIILAEQDIEIEGLPSELEGFRILQVTDLHEKYFGENQSRLSDKINGIDYDVIVFTGDMLETGNTTSFHPFYSLIDGITNKDHALFVHGNSDPEPYRYGRHTPFEKHEFIIGMEDKGVTLLESVYTVEVGSAHVHFTEFELSLVDPGKSLAEIDQQAKIEQSEHYQDYLNHQRDLLEEMQVLDEAGEEDVLISLYHYPIVDFRVDLLMDDPDSLLRDFDLMLAGHYHGGQIRLPFVGAPFVPEPYYERSGLFPPQDRIKGLWEYRGLKQYVSAGLGSSEALPLLNFRFLNPPEINLLTLKSK</sequence>
<dbReference type="GO" id="GO:0016787">
    <property type="term" value="F:hydrolase activity"/>
    <property type="evidence" value="ECO:0007669"/>
    <property type="project" value="InterPro"/>
</dbReference>
<dbReference type="InterPro" id="IPR051158">
    <property type="entry name" value="Metallophosphoesterase_sf"/>
</dbReference>
<dbReference type="Proteomes" id="UP000198571">
    <property type="component" value="Unassembled WGS sequence"/>
</dbReference>
<dbReference type="InterPro" id="IPR029052">
    <property type="entry name" value="Metallo-depent_PP-like"/>
</dbReference>
<dbReference type="EMBL" id="FOGT01000008">
    <property type="protein sequence ID" value="SES10137.1"/>
    <property type="molecule type" value="Genomic_DNA"/>
</dbReference>
<accession>A0A1H9ULX8</accession>